<keyword evidence="2" id="KW-1185">Reference proteome</keyword>
<accession>A0ABD1MGH8</accession>
<dbReference type="EMBL" id="JBGMDY010000005">
    <property type="protein sequence ID" value="KAL2334608.1"/>
    <property type="molecule type" value="Genomic_DNA"/>
</dbReference>
<gene>
    <name evidence="1" type="ORF">Fmac_015821</name>
</gene>
<comment type="caution">
    <text evidence="1">The sequence shown here is derived from an EMBL/GenBank/DDBJ whole genome shotgun (WGS) entry which is preliminary data.</text>
</comment>
<organism evidence="1 2">
    <name type="scientific">Flemingia macrophylla</name>
    <dbReference type="NCBI Taxonomy" id="520843"/>
    <lineage>
        <taxon>Eukaryota</taxon>
        <taxon>Viridiplantae</taxon>
        <taxon>Streptophyta</taxon>
        <taxon>Embryophyta</taxon>
        <taxon>Tracheophyta</taxon>
        <taxon>Spermatophyta</taxon>
        <taxon>Magnoliopsida</taxon>
        <taxon>eudicotyledons</taxon>
        <taxon>Gunneridae</taxon>
        <taxon>Pentapetalae</taxon>
        <taxon>rosids</taxon>
        <taxon>fabids</taxon>
        <taxon>Fabales</taxon>
        <taxon>Fabaceae</taxon>
        <taxon>Papilionoideae</taxon>
        <taxon>50 kb inversion clade</taxon>
        <taxon>NPAAA clade</taxon>
        <taxon>indigoferoid/millettioid clade</taxon>
        <taxon>Phaseoleae</taxon>
        <taxon>Flemingia</taxon>
    </lineage>
</organism>
<evidence type="ECO:0000313" key="2">
    <source>
        <dbReference type="Proteomes" id="UP001603857"/>
    </source>
</evidence>
<sequence length="90" mass="9971">MYLRTLLAASKCESLGSLINLLIIPTAKEMSGLLCLHKYLKLPTICLKRVGLTCFSSEFDTSFNPVSIGVTAALQFNMLNLFNISVAYFF</sequence>
<evidence type="ECO:0000313" key="1">
    <source>
        <dbReference type="EMBL" id="KAL2334608.1"/>
    </source>
</evidence>
<protein>
    <submittedName>
        <fullName evidence="1">Uncharacterized protein</fullName>
    </submittedName>
</protein>
<dbReference type="Proteomes" id="UP001603857">
    <property type="component" value="Unassembled WGS sequence"/>
</dbReference>
<proteinExistence type="predicted"/>
<reference evidence="1 2" key="1">
    <citation type="submission" date="2024-08" db="EMBL/GenBank/DDBJ databases">
        <title>Insights into the chromosomal genome structure of Flemingia macrophylla.</title>
        <authorList>
            <person name="Ding Y."/>
            <person name="Zhao Y."/>
            <person name="Bi W."/>
            <person name="Wu M."/>
            <person name="Zhao G."/>
            <person name="Gong Y."/>
            <person name="Li W."/>
            <person name="Zhang P."/>
        </authorList>
    </citation>
    <scope>NUCLEOTIDE SEQUENCE [LARGE SCALE GENOMIC DNA]</scope>
    <source>
        <strain evidence="1">DYQJB</strain>
        <tissue evidence="1">Leaf</tissue>
    </source>
</reference>
<name>A0ABD1MGH8_9FABA</name>
<dbReference type="AlphaFoldDB" id="A0ABD1MGH8"/>